<dbReference type="HOGENOM" id="CLU_679186_0_0_11"/>
<name>U3GVM5_9CORY</name>
<feature type="compositionally biased region" description="Low complexity" evidence="1">
    <location>
        <begin position="350"/>
        <end position="360"/>
    </location>
</feature>
<dbReference type="SUPFAM" id="SSF53098">
    <property type="entry name" value="Ribonuclease H-like"/>
    <property type="match status" value="1"/>
</dbReference>
<sequence>MPQTHDLTVKCHGGSLYFDGAVVEFKPRSPLKKASITDVRQWLDELHAGMSDSLRVESDLPTARDGGHVALRAGDQYLSWDFSPNQEHDARAFAAALTRLCPSTTIPGLNFVALDVETANSNYGSVCQIGVVRIVDGAVADSSSWLCTPPEKVNYFDEVNVGIHGITPEAVADAAPFSEVIDEVRTFIGADSVVAHFAQFDTAALREACLYEDVAPLEFSFGCSYVLSTMTDLGQQRNGLKFVAEAVGYDLVNHHDALADAEACAAIIVEVARREDLLHPFDNTNGTTVADMFHRRGVLLGTSASSIQPVLTDRNGTGVVLQRRSLSLSPLPEGARLARTRAPRSRRQHTSSPTSASSSDDSYDPGWGEGPIARRRELTGENPRWAKGAITQQAEFCATHPLQKT</sequence>
<proteinExistence type="predicted"/>
<feature type="compositionally biased region" description="Basic residues" evidence="1">
    <location>
        <begin position="338"/>
        <end position="349"/>
    </location>
</feature>
<dbReference type="Proteomes" id="UP000016943">
    <property type="component" value="Chromosome"/>
</dbReference>
<evidence type="ECO:0000256" key="1">
    <source>
        <dbReference type="SAM" id="MobiDB-lite"/>
    </source>
</evidence>
<dbReference type="STRING" id="1348662.CARG_06300"/>
<dbReference type="InterPro" id="IPR012337">
    <property type="entry name" value="RNaseH-like_sf"/>
</dbReference>
<evidence type="ECO:0000313" key="3">
    <source>
        <dbReference type="EMBL" id="AGU15384.1"/>
    </source>
</evidence>
<feature type="region of interest" description="Disordered" evidence="1">
    <location>
        <begin position="331"/>
        <end position="387"/>
    </location>
</feature>
<dbReference type="InterPro" id="IPR013520">
    <property type="entry name" value="Ribonucl_H"/>
</dbReference>
<dbReference type="GO" id="GO:0005829">
    <property type="term" value="C:cytosol"/>
    <property type="evidence" value="ECO:0007669"/>
    <property type="project" value="TreeGrafter"/>
</dbReference>
<protein>
    <recommendedName>
        <fullName evidence="2">Exonuclease domain-containing protein</fullName>
    </recommendedName>
</protein>
<dbReference type="PATRIC" id="fig|1348662.3.peg.1234"/>
<dbReference type="PANTHER" id="PTHR30231">
    <property type="entry name" value="DNA POLYMERASE III SUBUNIT EPSILON"/>
    <property type="match status" value="1"/>
</dbReference>
<dbReference type="OrthoDB" id="9803913at2"/>
<feature type="domain" description="Exonuclease" evidence="2">
    <location>
        <begin position="110"/>
        <end position="277"/>
    </location>
</feature>
<dbReference type="AlphaFoldDB" id="U3GVM5"/>
<dbReference type="InterPro" id="IPR036397">
    <property type="entry name" value="RNaseH_sf"/>
</dbReference>
<keyword evidence="4" id="KW-1185">Reference proteome</keyword>
<dbReference type="Gene3D" id="3.30.420.10">
    <property type="entry name" value="Ribonuclease H-like superfamily/Ribonuclease H"/>
    <property type="match status" value="1"/>
</dbReference>
<dbReference type="KEGG" id="caz:CARG_06300"/>
<dbReference type="PANTHER" id="PTHR30231:SF42">
    <property type="entry name" value="EXONUCLEASE"/>
    <property type="match status" value="1"/>
</dbReference>
<evidence type="ECO:0000259" key="2">
    <source>
        <dbReference type="SMART" id="SM00479"/>
    </source>
</evidence>
<dbReference type="EMBL" id="CP006365">
    <property type="protein sequence ID" value="AGU15384.1"/>
    <property type="molecule type" value="Genomic_DNA"/>
</dbReference>
<dbReference type="eggNOG" id="COG0847">
    <property type="taxonomic scope" value="Bacteria"/>
</dbReference>
<dbReference type="SMART" id="SM00479">
    <property type="entry name" value="EXOIII"/>
    <property type="match status" value="1"/>
</dbReference>
<evidence type="ECO:0000313" key="4">
    <source>
        <dbReference type="Proteomes" id="UP000016943"/>
    </source>
</evidence>
<dbReference type="GeneID" id="78250690"/>
<reference evidence="3 4" key="1">
    <citation type="journal article" date="2013" name="Genome Announc.">
        <title>Whole-Genome Sequence of the Clinical Strain Corynebacterium argentoratense DSM 44202, Isolated from a Human Throat Specimen.</title>
        <authorList>
            <person name="Bomholt C."/>
            <person name="Glaub A."/>
            <person name="Gravermann K."/>
            <person name="Albersmeier A."/>
            <person name="Brinkrolf K."/>
            <person name="Ruckert C."/>
            <person name="Tauch A."/>
        </authorList>
    </citation>
    <scope>NUCLEOTIDE SEQUENCE [LARGE SCALE GENOMIC DNA]</scope>
    <source>
        <strain evidence="3">DSM 44202</strain>
    </source>
</reference>
<accession>U3GVM5</accession>
<organism evidence="3 4">
    <name type="scientific">Corynebacterium argentoratense DSM 44202</name>
    <dbReference type="NCBI Taxonomy" id="1348662"/>
    <lineage>
        <taxon>Bacteria</taxon>
        <taxon>Bacillati</taxon>
        <taxon>Actinomycetota</taxon>
        <taxon>Actinomycetes</taxon>
        <taxon>Mycobacteriales</taxon>
        <taxon>Corynebacteriaceae</taxon>
        <taxon>Corynebacterium</taxon>
    </lineage>
</organism>
<dbReference type="RefSeq" id="WP_020976542.1">
    <property type="nucleotide sequence ID" value="NC_022198.1"/>
</dbReference>
<gene>
    <name evidence="3" type="ORF">CARG_06300</name>
</gene>
<dbReference type="GO" id="GO:0003676">
    <property type="term" value="F:nucleic acid binding"/>
    <property type="evidence" value="ECO:0007669"/>
    <property type="project" value="InterPro"/>
</dbReference>
<dbReference type="Pfam" id="PF00929">
    <property type="entry name" value="RNase_T"/>
    <property type="match status" value="1"/>
</dbReference>
<dbReference type="GO" id="GO:0008408">
    <property type="term" value="F:3'-5' exonuclease activity"/>
    <property type="evidence" value="ECO:0007669"/>
    <property type="project" value="TreeGrafter"/>
</dbReference>